<reference evidence="5 6" key="1">
    <citation type="submission" date="2024-02" db="EMBL/GenBank/DDBJ databases">
        <title>De novo assembly and annotation of 12 fungi associated with fruit tree decline syndrome in Ontario, Canada.</title>
        <authorList>
            <person name="Sulman M."/>
            <person name="Ellouze W."/>
            <person name="Ilyukhin E."/>
        </authorList>
    </citation>
    <scope>NUCLEOTIDE SEQUENCE [LARGE SCALE GENOMIC DNA]</scope>
    <source>
        <strain evidence="5 6">M169</strain>
    </source>
</reference>
<accession>A0ABR1P8U3</accession>
<sequence length="1562" mass="175600">MDAQNAAESAATKLPASTSASPRPGNATEPDQATKPSHSPPSLNKSPPAPASASASTPPPPAQPLPPAQDSKDSKESKEPKQSKEADSPKDSSDTKGSVTAAATQLDDEAGAENNSEAETIVLPGKDGSPIKSRKVIKREDASDGEERTSVIDISPAKRKPSGGKNDGHGTKQGSSGGNGLSTDDAKRKRLLDHPRSKDSSGLSSAPASPLQRSRQQSSDLRQESEGDSVHARPTKVLPKEKEPRDRDRDVSRAKSSEKTATHKRKVPKAESDDEADNESHKNRRRRTSASIDASSTPRPQYKDRDQKSKFNHDSISSLRQRSISPHPRTHRRSASTQIVSQSSSGLSQKKKRIPPPLTTDYHSDESSASGSPHIRSSTLRGLTTPATADSNMSLAKNPAHKKHVDAHGQTQLAKACSRGEYDNVKRRLHERPQDLDFPDYAGNTPLQIAAINGYDDIVKLLVEAGCDIDCVNHDKDTPLLDAVDNGHLDVIKVLLEAGVNPRKANVNGEEPLDRVDDELDNCEEIRAALMEARKKQGDRRRTSEEQQDQQDNRSHGPDSPRRSPALADAAAGTRRAASSRSHKLSNHLLYMHMDDKTLRAAAGRGDLETVERILQVRDNFDDAESMVAAARGGHETVMNLLLALGNANPDPSPVDSERPEIATPILAAIGQENIRVIRLLLAQSNFDPTRRFRGQTYHEIAQKRQGPNWKEEEHILKDAYDAYKRSHRDSHKKSPNRRELESKRSGRAESKDDPARSLKRKATSPTRDGQRVAVGKARTADKEARGTSSVGSKNEEVTSPKRGPGRPRKDDRGLPTIAISDGENSPASKSTSSKQKRPDMDTASFSSEGESKPRKRLMSGRDLKEQREKNRRHSMVSNTSSLREPSSPRDSRTDDPHEPPTEKYHDRAKALKRDESRDRLSVSGEHSSKRSRTSATPDRVSEKEGEPVKRRRLDAEKKERLPKPSSSPDRNRKSTAPRDGTTSSKQDEKSARKHGDQADKKDPAKSRKSDSASDSNRRESSKCAPSEKSIHVKAEDPDIVMRDADQVQEEENKARAAREQEDEKKRRAAELEVRRKEKEAEERKRREDEELKRRLAEIRQREEAEKEKKRLEEEERKRREEEARKKREEAERLQKEEDDRRKLEEERKRLEKEKEEEERKKREEQERIRREEEAAEQARRRREEEERKEQERKEQERRERQRMLREAELRKREEMEKARLEKLPAFLRWLDRGVNIRSPETARRFRILTGVRFDSIRPETAGTDEGRELWILNTQAALLLGENDLQLTRFSGWVHIPASDAAKYVILGKGRPSCGLIDADEWDLGRQLPGYYFGKEPAQLSFKEKRQLQEESKLKFMDMDLFFVKLSDLLFSVSNMAHLRNLEIVVMYEEIPETVEQYERGEYPSRWRDDPDADRYMGFCPRPKYYVNGQLVREGKVDINTVSRTPWPEQRVPRSGLTAVSPTNPNYVRLAKEQGLSHLFSGLRTPPNTTVARASPSQLFPQRAFQGANDDLSPPQSDATTFVNGDGHQPRSSTGSAGEQEKPLVNGTAERLPASGGAIDH</sequence>
<feature type="compositionally biased region" description="Basic and acidic residues" evidence="2">
    <location>
        <begin position="986"/>
        <end position="1022"/>
    </location>
</feature>
<dbReference type="SMART" id="SM00248">
    <property type="entry name" value="ANK"/>
    <property type="match status" value="5"/>
</dbReference>
<dbReference type="Proteomes" id="UP001430848">
    <property type="component" value="Unassembled WGS sequence"/>
</dbReference>
<feature type="compositionally biased region" description="Polar residues" evidence="2">
    <location>
        <begin position="314"/>
        <end position="324"/>
    </location>
</feature>
<dbReference type="EMBL" id="JAKNSF020000029">
    <property type="protein sequence ID" value="KAK7729369.1"/>
    <property type="molecule type" value="Genomic_DNA"/>
</dbReference>
<evidence type="ECO:0000259" key="4">
    <source>
        <dbReference type="Pfam" id="PF24521"/>
    </source>
</evidence>
<dbReference type="InterPro" id="IPR056015">
    <property type="entry name" value="DUF7593"/>
</dbReference>
<feature type="compositionally biased region" description="Basic and acidic residues" evidence="2">
    <location>
        <begin position="737"/>
        <end position="757"/>
    </location>
</feature>
<feature type="compositionally biased region" description="Basic and acidic residues" evidence="2">
    <location>
        <begin position="887"/>
        <end position="921"/>
    </location>
</feature>
<feature type="compositionally biased region" description="Polar residues" evidence="2">
    <location>
        <begin position="367"/>
        <end position="395"/>
    </location>
</feature>
<feature type="compositionally biased region" description="Polar residues" evidence="2">
    <location>
        <begin position="823"/>
        <end position="834"/>
    </location>
</feature>
<feature type="compositionally biased region" description="Basic and acidic residues" evidence="2">
    <location>
        <begin position="70"/>
        <end position="94"/>
    </location>
</feature>
<feature type="compositionally biased region" description="Low complexity" evidence="2">
    <location>
        <begin position="335"/>
        <end position="348"/>
    </location>
</feature>
<feature type="compositionally biased region" description="Pro residues" evidence="2">
    <location>
        <begin position="57"/>
        <end position="67"/>
    </location>
</feature>
<evidence type="ECO:0000256" key="1">
    <source>
        <dbReference type="PROSITE-ProRule" id="PRU00023"/>
    </source>
</evidence>
<dbReference type="InterPro" id="IPR053210">
    <property type="entry name" value="ANKRD12"/>
</dbReference>
<feature type="repeat" description="ANK" evidence="1">
    <location>
        <begin position="475"/>
        <end position="507"/>
    </location>
</feature>
<comment type="caution">
    <text evidence="5">The sequence shown here is derived from an EMBL/GenBank/DDBJ whole genome shotgun (WGS) entry which is preliminary data.</text>
</comment>
<feature type="compositionally biased region" description="Basic and acidic residues" evidence="2">
    <location>
        <begin position="184"/>
        <end position="199"/>
    </location>
</feature>
<feature type="region of interest" description="Disordered" evidence="2">
    <location>
        <begin position="725"/>
        <end position="1199"/>
    </location>
</feature>
<evidence type="ECO:0008006" key="7">
    <source>
        <dbReference type="Google" id="ProtNLM"/>
    </source>
</evidence>
<dbReference type="Gene3D" id="1.25.40.20">
    <property type="entry name" value="Ankyrin repeat-containing domain"/>
    <property type="match status" value="2"/>
</dbReference>
<feature type="compositionally biased region" description="Basic and acidic residues" evidence="2">
    <location>
        <begin position="860"/>
        <end position="869"/>
    </location>
</feature>
<dbReference type="Pfam" id="PF24521">
    <property type="entry name" value="Ank_KRIT1"/>
    <property type="match status" value="1"/>
</dbReference>
<feature type="compositionally biased region" description="Basic and acidic residues" evidence="2">
    <location>
        <begin position="1029"/>
        <end position="1199"/>
    </location>
</feature>
<dbReference type="InterPro" id="IPR002110">
    <property type="entry name" value="Ankyrin_rpt"/>
</dbReference>
<evidence type="ECO:0000313" key="5">
    <source>
        <dbReference type="EMBL" id="KAK7729369.1"/>
    </source>
</evidence>
<feature type="compositionally biased region" description="Basic and acidic residues" evidence="2">
    <location>
        <begin position="221"/>
        <end position="231"/>
    </location>
</feature>
<feature type="compositionally biased region" description="Low complexity" evidence="2">
    <location>
        <begin position="200"/>
        <end position="220"/>
    </location>
</feature>
<feature type="compositionally biased region" description="Polar residues" evidence="2">
    <location>
        <begin position="876"/>
        <end position="885"/>
    </location>
</feature>
<evidence type="ECO:0000259" key="3">
    <source>
        <dbReference type="Pfam" id="PF24513"/>
    </source>
</evidence>
<feature type="compositionally biased region" description="Basic and acidic residues" evidence="2">
    <location>
        <begin position="138"/>
        <end position="150"/>
    </location>
</feature>
<feature type="region of interest" description="Disordered" evidence="2">
    <location>
        <begin position="1506"/>
        <end position="1562"/>
    </location>
</feature>
<feature type="region of interest" description="Disordered" evidence="2">
    <location>
        <begin position="1"/>
        <end position="420"/>
    </location>
</feature>
<feature type="compositionally biased region" description="Basic residues" evidence="2">
    <location>
        <begin position="726"/>
        <end position="736"/>
    </location>
</feature>
<proteinExistence type="predicted"/>
<evidence type="ECO:0000256" key="2">
    <source>
        <dbReference type="SAM" id="MobiDB-lite"/>
    </source>
</evidence>
<dbReference type="Pfam" id="PF12796">
    <property type="entry name" value="Ank_2"/>
    <property type="match status" value="1"/>
</dbReference>
<evidence type="ECO:0000313" key="6">
    <source>
        <dbReference type="Proteomes" id="UP001430848"/>
    </source>
</evidence>
<feature type="compositionally biased region" description="Basic and acidic residues" evidence="2">
    <location>
        <begin position="238"/>
        <end position="261"/>
    </location>
</feature>
<dbReference type="InterPro" id="IPR036770">
    <property type="entry name" value="Ankyrin_rpt-contain_sf"/>
</dbReference>
<gene>
    <name evidence="5" type="ORF">SLS63_006242</name>
</gene>
<dbReference type="PROSITE" id="PS50297">
    <property type="entry name" value="ANK_REP_REGION"/>
    <property type="match status" value="2"/>
</dbReference>
<feature type="repeat" description="ANK" evidence="1">
    <location>
        <begin position="442"/>
        <end position="474"/>
    </location>
</feature>
<feature type="compositionally biased region" description="Polar residues" evidence="2">
    <location>
        <begin position="289"/>
        <end position="299"/>
    </location>
</feature>
<feature type="compositionally biased region" description="Basic and acidic residues" evidence="2">
    <location>
        <begin position="940"/>
        <end position="963"/>
    </location>
</feature>
<dbReference type="PANTHER" id="PTHR24149">
    <property type="entry name" value="ANKYRIN REPEAT DOMAIN-CONTAINING PROTEIN 12"/>
    <property type="match status" value="1"/>
</dbReference>
<dbReference type="InterPro" id="IPR056485">
    <property type="entry name" value="ARM_KRIT1"/>
</dbReference>
<feature type="compositionally biased region" description="Low complexity" evidence="2">
    <location>
        <begin position="40"/>
        <end position="56"/>
    </location>
</feature>
<feature type="compositionally biased region" description="Basic and acidic residues" evidence="2">
    <location>
        <begin position="301"/>
        <end position="313"/>
    </location>
</feature>
<feature type="compositionally biased region" description="Low complexity" evidence="2">
    <location>
        <begin position="566"/>
        <end position="580"/>
    </location>
</feature>
<feature type="domain" description="KRIT1 ARM-repeats" evidence="4">
    <location>
        <begin position="579"/>
        <end position="725"/>
    </location>
</feature>
<feature type="region of interest" description="Disordered" evidence="2">
    <location>
        <begin position="533"/>
        <end position="582"/>
    </location>
</feature>
<dbReference type="PROSITE" id="PS50088">
    <property type="entry name" value="ANK_REPEAT"/>
    <property type="match status" value="2"/>
</dbReference>
<feature type="compositionally biased region" description="Polar residues" evidence="2">
    <location>
        <begin position="1515"/>
        <end position="1524"/>
    </location>
</feature>
<organism evidence="5 6">
    <name type="scientific">Diaporthe eres</name>
    <name type="common">Phomopsis oblonga</name>
    <dbReference type="NCBI Taxonomy" id="83184"/>
    <lineage>
        <taxon>Eukaryota</taxon>
        <taxon>Fungi</taxon>
        <taxon>Dikarya</taxon>
        <taxon>Ascomycota</taxon>
        <taxon>Pezizomycotina</taxon>
        <taxon>Sordariomycetes</taxon>
        <taxon>Sordariomycetidae</taxon>
        <taxon>Diaporthales</taxon>
        <taxon>Diaporthaceae</taxon>
        <taxon>Diaporthe</taxon>
        <taxon>Diaporthe eres species complex</taxon>
    </lineage>
</organism>
<feature type="compositionally biased region" description="Basic and acidic residues" evidence="2">
    <location>
        <begin position="533"/>
        <end position="562"/>
    </location>
</feature>
<feature type="domain" description="DUF7593" evidence="3">
    <location>
        <begin position="1220"/>
        <end position="1379"/>
    </location>
</feature>
<keyword evidence="6" id="KW-1185">Reference proteome</keyword>
<dbReference type="Pfam" id="PF00023">
    <property type="entry name" value="Ank"/>
    <property type="match status" value="1"/>
</dbReference>
<keyword evidence="1" id="KW-0040">ANK repeat</keyword>
<dbReference type="SUPFAM" id="SSF48403">
    <property type="entry name" value="Ankyrin repeat"/>
    <property type="match status" value="1"/>
</dbReference>
<name>A0ABR1P8U3_DIAER</name>
<dbReference type="PANTHER" id="PTHR24149:SF14">
    <property type="entry name" value="ANKYRIN REPEAT DOMAIN 12"/>
    <property type="match status" value="1"/>
</dbReference>
<dbReference type="Pfam" id="PF24513">
    <property type="entry name" value="DUF7593"/>
    <property type="match status" value="1"/>
</dbReference>
<protein>
    <recommendedName>
        <fullName evidence="7">Ankyrin repeat protein</fullName>
    </recommendedName>
</protein>